<evidence type="ECO:0000256" key="1">
    <source>
        <dbReference type="ARBA" id="ARBA00010579"/>
    </source>
</evidence>
<comment type="caution">
    <text evidence="4">The sequence shown here is derived from an EMBL/GenBank/DDBJ whole genome shotgun (WGS) entry which is preliminary data.</text>
</comment>
<comment type="similarity">
    <text evidence="1">Belongs to the SUN family.</text>
</comment>
<feature type="signal peptide" evidence="3">
    <location>
        <begin position="1"/>
        <end position="24"/>
    </location>
</feature>
<keyword evidence="3" id="KW-0732">Signal</keyword>
<feature type="chain" id="PRO_5019213879" evidence="3">
    <location>
        <begin position="25"/>
        <end position="613"/>
    </location>
</feature>
<proteinExistence type="inferred from homology"/>
<feature type="compositionally biased region" description="Low complexity" evidence="2">
    <location>
        <begin position="582"/>
        <end position="591"/>
    </location>
</feature>
<feature type="compositionally biased region" description="Acidic residues" evidence="2">
    <location>
        <begin position="425"/>
        <end position="434"/>
    </location>
</feature>
<keyword evidence="5" id="KW-1185">Reference proteome</keyword>
<feature type="compositionally biased region" description="Basic and acidic residues" evidence="2">
    <location>
        <begin position="341"/>
        <end position="424"/>
    </location>
</feature>
<dbReference type="Pfam" id="PF03856">
    <property type="entry name" value="SUN"/>
    <property type="match status" value="1"/>
</dbReference>
<dbReference type="PANTHER" id="PTHR31654:SF0">
    <property type="entry name" value="SECRETED BETA-GLUCOSIDASE ADG3-RELATED"/>
    <property type="match status" value="1"/>
</dbReference>
<dbReference type="EMBL" id="MCBQ01001615">
    <property type="protein sequence ID" value="RKF83178.1"/>
    <property type="molecule type" value="Genomic_DNA"/>
</dbReference>
<dbReference type="PANTHER" id="PTHR31654">
    <property type="entry name" value="SECRETED BETA-GLUCOSIDASE ADG3-RELATED"/>
    <property type="match status" value="1"/>
</dbReference>
<gene>
    <name evidence="4" type="ORF">GcM3_016012</name>
</gene>
<evidence type="ECO:0000256" key="2">
    <source>
        <dbReference type="SAM" id="MobiDB-lite"/>
    </source>
</evidence>
<dbReference type="InterPro" id="IPR005556">
    <property type="entry name" value="SUN"/>
</dbReference>
<evidence type="ECO:0000313" key="5">
    <source>
        <dbReference type="Proteomes" id="UP000283383"/>
    </source>
</evidence>
<dbReference type="Proteomes" id="UP000283383">
    <property type="component" value="Unassembled WGS sequence"/>
</dbReference>
<name>A0A420J8R3_9PEZI</name>
<dbReference type="STRING" id="62708.A0A420J8R3"/>
<dbReference type="PROSITE" id="PS51257">
    <property type="entry name" value="PROKAR_LIPOPROTEIN"/>
    <property type="match status" value="1"/>
</dbReference>
<organism evidence="4 5">
    <name type="scientific">Golovinomyces cichoracearum</name>
    <dbReference type="NCBI Taxonomy" id="62708"/>
    <lineage>
        <taxon>Eukaryota</taxon>
        <taxon>Fungi</taxon>
        <taxon>Dikarya</taxon>
        <taxon>Ascomycota</taxon>
        <taxon>Pezizomycotina</taxon>
        <taxon>Leotiomycetes</taxon>
        <taxon>Erysiphales</taxon>
        <taxon>Erysiphaceae</taxon>
        <taxon>Golovinomyces</taxon>
    </lineage>
</organism>
<dbReference type="InterPro" id="IPR053088">
    <property type="entry name" value="Beta-glucosidase/SUN-like"/>
</dbReference>
<protein>
    <submittedName>
        <fullName evidence="4">Putative secreted beta-glucosidase adg3</fullName>
    </submittedName>
</protein>
<evidence type="ECO:0000313" key="4">
    <source>
        <dbReference type="EMBL" id="RKF83178.1"/>
    </source>
</evidence>
<reference evidence="4 5" key="1">
    <citation type="journal article" date="2018" name="BMC Genomics">
        <title>Comparative genome analyses reveal sequence features reflecting distinct modes of host-adaptation between dicot and monocot powdery mildew.</title>
        <authorList>
            <person name="Wu Y."/>
            <person name="Ma X."/>
            <person name="Pan Z."/>
            <person name="Kale S.D."/>
            <person name="Song Y."/>
            <person name="King H."/>
            <person name="Zhang Q."/>
            <person name="Presley C."/>
            <person name="Deng X."/>
            <person name="Wei C.I."/>
            <person name="Xiao S."/>
        </authorList>
    </citation>
    <scope>NUCLEOTIDE SEQUENCE [LARGE SCALE GENOMIC DNA]</scope>
    <source>
        <strain evidence="4">UMSG3</strain>
    </source>
</reference>
<dbReference type="AlphaFoldDB" id="A0A420J8R3"/>
<accession>A0A420J8R3</accession>
<sequence length="613" mass="66759">MKHSIQYFIYAGVVLLLTSSCSEAFVHKHKSYHAKIPLAHSHHNLLELRNLNETDSNNEELPPKDYHGIKKETSKCEFPSDAGLVAVTPKAKNAGWAMSPDEQCSPGSYCPYACPSGKVMAQWNPEAKAYTYPQSMDGGLYCDHDGKVKKPFPEKPYCVSGTGGVEAHNKIGMGVSFCQTVLPGNEAMLIPTHVEESTELAVPGTNYWCNTAAHYYINPPGVGVEDACIWGDGTKPVGNWSPYVAGANTDESGKTFVKVGWNPIYTGSSLSGTPPEFGVRIVCEKGDCNGTPCSIDPSTDGVGGVMSADKASGAGGASFCVVTVPKGSKANIEVFQAGSNHKHEDPKDDDHKDKDPKDDDHRDKDPKDDDHRDKDPKDDDHKDKDHKDKDPKDDDHKDKDHKDKDPQDDDRKDKDHKDKNPQDDDLKEIEDDSDSLSLDDTSPIGEKTPTSIASLSPNTEKLPADFPISESRPVDSYQGETLTPFLKSGNGEETRTSVTSDKEMDQIKTESEASTDTSSFDSNVNSLSEQSVQEPSDPSSNSHRADQNQATSRVPSALFEMGSDEPSMTPVGLKQTDKTESSSEQTSSSISLKTSSHTFITTFCLFLLTFIHA</sequence>
<feature type="compositionally biased region" description="Polar residues" evidence="2">
    <location>
        <begin position="512"/>
        <end position="554"/>
    </location>
</feature>
<feature type="compositionally biased region" description="Basic and acidic residues" evidence="2">
    <location>
        <begin position="490"/>
        <end position="511"/>
    </location>
</feature>
<feature type="region of interest" description="Disordered" evidence="2">
    <location>
        <begin position="337"/>
        <end position="591"/>
    </location>
</feature>
<evidence type="ECO:0000256" key="3">
    <source>
        <dbReference type="SAM" id="SignalP"/>
    </source>
</evidence>
<feature type="compositionally biased region" description="Polar residues" evidence="2">
    <location>
        <begin position="448"/>
        <end position="459"/>
    </location>
</feature>